<sequence>MEKSGIMDVKIVFVTVASVVFLVRYADIRNNTQNASSSSSESQNFLCGVPLNKFDDSFSPMLTWRNFHDVSAVELFNFITHPDVVEKWFSLVSHFTSADHKPLCPGKVFRVVIGNV</sequence>
<dbReference type="EMBL" id="AJVK01062365">
    <property type="status" value="NOT_ANNOTATED_CDS"/>
    <property type="molecule type" value="Genomic_DNA"/>
</dbReference>
<dbReference type="VEuPathDB" id="VectorBase:PPAPM1_006748"/>
<keyword evidence="2" id="KW-1185">Reference proteome</keyword>
<name>A0A1B0DID9_PHLPP</name>
<dbReference type="VEuPathDB" id="VectorBase:PPAI007923"/>
<reference evidence="1" key="1">
    <citation type="submission" date="2022-08" db="UniProtKB">
        <authorList>
            <consortium name="EnsemblMetazoa"/>
        </authorList>
    </citation>
    <scope>IDENTIFICATION</scope>
    <source>
        <strain evidence="1">Israel</strain>
    </source>
</reference>
<evidence type="ECO:0000313" key="1">
    <source>
        <dbReference type="EnsemblMetazoa" id="PPAI007923-PA"/>
    </source>
</evidence>
<dbReference type="EnsemblMetazoa" id="PPAI007923-RA">
    <property type="protein sequence ID" value="PPAI007923-PA"/>
    <property type="gene ID" value="PPAI007923"/>
</dbReference>
<dbReference type="AlphaFoldDB" id="A0A1B0DID9"/>
<accession>A0A1B0DID9</accession>
<organism evidence="1 2">
    <name type="scientific">Phlebotomus papatasi</name>
    <name type="common">Sandfly</name>
    <dbReference type="NCBI Taxonomy" id="29031"/>
    <lineage>
        <taxon>Eukaryota</taxon>
        <taxon>Metazoa</taxon>
        <taxon>Ecdysozoa</taxon>
        <taxon>Arthropoda</taxon>
        <taxon>Hexapoda</taxon>
        <taxon>Insecta</taxon>
        <taxon>Pterygota</taxon>
        <taxon>Neoptera</taxon>
        <taxon>Endopterygota</taxon>
        <taxon>Diptera</taxon>
        <taxon>Nematocera</taxon>
        <taxon>Psychodoidea</taxon>
        <taxon>Psychodidae</taxon>
        <taxon>Phlebotomus</taxon>
        <taxon>Phlebotomus</taxon>
    </lineage>
</organism>
<protein>
    <submittedName>
        <fullName evidence="1">Uncharacterized protein</fullName>
    </submittedName>
</protein>
<evidence type="ECO:0000313" key="2">
    <source>
        <dbReference type="Proteomes" id="UP000092462"/>
    </source>
</evidence>
<proteinExistence type="predicted"/>
<dbReference type="Proteomes" id="UP000092462">
    <property type="component" value="Unassembled WGS sequence"/>
</dbReference>